<dbReference type="EMBL" id="BQKI01000082">
    <property type="protein sequence ID" value="GJN30647.1"/>
    <property type="molecule type" value="Genomic_DNA"/>
</dbReference>
<dbReference type="AlphaFoldDB" id="A0AAV5F6C9"/>
<organism evidence="1 2">
    <name type="scientific">Eleusine coracana subsp. coracana</name>
    <dbReference type="NCBI Taxonomy" id="191504"/>
    <lineage>
        <taxon>Eukaryota</taxon>
        <taxon>Viridiplantae</taxon>
        <taxon>Streptophyta</taxon>
        <taxon>Embryophyta</taxon>
        <taxon>Tracheophyta</taxon>
        <taxon>Spermatophyta</taxon>
        <taxon>Magnoliopsida</taxon>
        <taxon>Liliopsida</taxon>
        <taxon>Poales</taxon>
        <taxon>Poaceae</taxon>
        <taxon>PACMAD clade</taxon>
        <taxon>Chloridoideae</taxon>
        <taxon>Cynodonteae</taxon>
        <taxon>Eleusininae</taxon>
        <taxon>Eleusine</taxon>
    </lineage>
</organism>
<comment type="caution">
    <text evidence="1">The sequence shown here is derived from an EMBL/GenBank/DDBJ whole genome shotgun (WGS) entry which is preliminary data.</text>
</comment>
<keyword evidence="2" id="KW-1185">Reference proteome</keyword>
<accession>A0AAV5F6C9</accession>
<reference evidence="1" key="2">
    <citation type="submission" date="2021-12" db="EMBL/GenBank/DDBJ databases">
        <title>Resequencing data analysis of finger millet.</title>
        <authorList>
            <person name="Hatakeyama M."/>
            <person name="Aluri S."/>
            <person name="Balachadran M.T."/>
            <person name="Sivarajan S.R."/>
            <person name="Poveda L."/>
            <person name="Shimizu-Inatsugi R."/>
            <person name="Schlapbach R."/>
            <person name="Sreeman S.M."/>
            <person name="Shimizu K.K."/>
        </authorList>
    </citation>
    <scope>NUCLEOTIDE SEQUENCE</scope>
</reference>
<reference evidence="1" key="1">
    <citation type="journal article" date="2018" name="DNA Res.">
        <title>Multiple hybrid de novo genome assembly of finger millet, an orphan allotetraploid crop.</title>
        <authorList>
            <person name="Hatakeyama M."/>
            <person name="Aluri S."/>
            <person name="Balachadran M.T."/>
            <person name="Sivarajan S.R."/>
            <person name="Patrignani A."/>
            <person name="Gruter S."/>
            <person name="Poveda L."/>
            <person name="Shimizu-Inatsugi R."/>
            <person name="Baeten J."/>
            <person name="Francoijs K.J."/>
            <person name="Nataraja K.N."/>
            <person name="Reddy Y.A.N."/>
            <person name="Phadnis S."/>
            <person name="Ravikumar R.L."/>
            <person name="Schlapbach R."/>
            <person name="Sreeman S.M."/>
            <person name="Shimizu K.K."/>
        </authorList>
    </citation>
    <scope>NUCLEOTIDE SEQUENCE</scope>
</reference>
<evidence type="ECO:0000313" key="2">
    <source>
        <dbReference type="Proteomes" id="UP001054889"/>
    </source>
</evidence>
<proteinExistence type="predicted"/>
<dbReference type="Gene3D" id="3.40.30.10">
    <property type="entry name" value="Glutaredoxin"/>
    <property type="match status" value="1"/>
</dbReference>
<evidence type="ECO:0000313" key="1">
    <source>
        <dbReference type="EMBL" id="GJN30647.1"/>
    </source>
</evidence>
<sequence length="73" mass="8294">MALRGVWQLQKLVVNYCDWGGSSRGIRYFDSSSVLFCVFQFKDAAASKYLNFPHDNQHLLELQDLYGATSSSL</sequence>
<dbReference type="Proteomes" id="UP001054889">
    <property type="component" value="Unassembled WGS sequence"/>
</dbReference>
<gene>
    <name evidence="1" type="primary">gb18972</name>
    <name evidence="1" type="ORF">PR202_gb18972</name>
</gene>
<protein>
    <submittedName>
        <fullName evidence="1">Uncharacterized protein</fullName>
    </submittedName>
</protein>
<name>A0AAV5F6C9_ELECO</name>